<reference evidence="2 3" key="1">
    <citation type="submission" date="2023-11" db="EMBL/GenBank/DDBJ databases">
        <title>Gilvimarinus fulvus sp. nov., isolated from the surface of Kelp.</title>
        <authorList>
            <person name="Sun Y.Y."/>
            <person name="Gong Y."/>
            <person name="Du Z.J."/>
        </authorList>
    </citation>
    <scope>NUCLEOTIDE SEQUENCE [LARGE SCALE GENOMIC DNA]</scope>
    <source>
        <strain evidence="2 3">SDUM040013</strain>
    </source>
</reference>
<feature type="domain" description="Endonuclease/exonuclease/phosphatase" evidence="1">
    <location>
        <begin position="8"/>
        <end position="238"/>
    </location>
</feature>
<protein>
    <submittedName>
        <fullName evidence="2">Endonuclease/exonuclease/phosphatase family protein</fullName>
    </submittedName>
</protein>
<gene>
    <name evidence="2" type="ORF">SCD92_12820</name>
</gene>
<keyword evidence="2" id="KW-0255">Endonuclease</keyword>
<dbReference type="InterPro" id="IPR036691">
    <property type="entry name" value="Endo/exonu/phosph_ase_sf"/>
</dbReference>
<evidence type="ECO:0000313" key="2">
    <source>
        <dbReference type="EMBL" id="MDX6850249.1"/>
    </source>
</evidence>
<evidence type="ECO:0000259" key="1">
    <source>
        <dbReference type="Pfam" id="PF03372"/>
    </source>
</evidence>
<dbReference type="SUPFAM" id="SSF56219">
    <property type="entry name" value="DNase I-like"/>
    <property type="match status" value="1"/>
</dbReference>
<keyword evidence="3" id="KW-1185">Reference proteome</keyword>
<dbReference type="RefSeq" id="WP_302720877.1">
    <property type="nucleotide sequence ID" value="NZ_JAULRU010000215.1"/>
</dbReference>
<dbReference type="PANTHER" id="PTHR14859:SF15">
    <property type="entry name" value="ENDONUCLEASE_EXONUCLEASE_PHOSPHATASE DOMAIN-CONTAINING PROTEIN"/>
    <property type="match status" value="1"/>
</dbReference>
<evidence type="ECO:0000313" key="3">
    <source>
        <dbReference type="Proteomes" id="UP001273505"/>
    </source>
</evidence>
<name>A0ABU4S027_9GAMM</name>
<dbReference type="InterPro" id="IPR051916">
    <property type="entry name" value="GPI-anchor_lipid_remodeler"/>
</dbReference>
<dbReference type="PANTHER" id="PTHR14859">
    <property type="entry name" value="CALCOFLUOR WHITE HYPERSENSITIVE PROTEIN PRECURSOR"/>
    <property type="match status" value="1"/>
</dbReference>
<sequence length="247" mass="28454">MTELKVLTVNIHKGFSTFNKRFVLHELRDAAREVSADLVFLQEVIGQHDHWAERHSAVWPSESQYEFLADTLWPSFAYGRNAVYQQGHHGNALLSKYSIEQWENYDASVGKLEERGLLHCEMNLPHGKRLHAVCVHLSLRENDRRIQLAQLSDLVNKIPRDEPVIVAGDFNDWRQRSHAILERKSNMAEVYVSGLGAPPRTFPAFFPLLRLDRIYVRSVQTHHPITLPKTPWNKLSDHTPLLASITI</sequence>
<dbReference type="Pfam" id="PF03372">
    <property type="entry name" value="Exo_endo_phos"/>
    <property type="match status" value="1"/>
</dbReference>
<keyword evidence="2" id="KW-0378">Hydrolase</keyword>
<dbReference type="GO" id="GO:0004519">
    <property type="term" value="F:endonuclease activity"/>
    <property type="evidence" value="ECO:0007669"/>
    <property type="project" value="UniProtKB-KW"/>
</dbReference>
<dbReference type="Gene3D" id="3.60.10.10">
    <property type="entry name" value="Endonuclease/exonuclease/phosphatase"/>
    <property type="match status" value="1"/>
</dbReference>
<organism evidence="2 3">
    <name type="scientific">Gilvimarinus gilvus</name>
    <dbReference type="NCBI Taxonomy" id="3058038"/>
    <lineage>
        <taxon>Bacteria</taxon>
        <taxon>Pseudomonadati</taxon>
        <taxon>Pseudomonadota</taxon>
        <taxon>Gammaproteobacteria</taxon>
        <taxon>Cellvibrionales</taxon>
        <taxon>Cellvibrionaceae</taxon>
        <taxon>Gilvimarinus</taxon>
    </lineage>
</organism>
<keyword evidence="2" id="KW-0540">Nuclease</keyword>
<dbReference type="EMBL" id="JAXAFO010000021">
    <property type="protein sequence ID" value="MDX6850249.1"/>
    <property type="molecule type" value="Genomic_DNA"/>
</dbReference>
<comment type="caution">
    <text evidence="2">The sequence shown here is derived from an EMBL/GenBank/DDBJ whole genome shotgun (WGS) entry which is preliminary data.</text>
</comment>
<dbReference type="Proteomes" id="UP001273505">
    <property type="component" value="Unassembled WGS sequence"/>
</dbReference>
<dbReference type="InterPro" id="IPR005135">
    <property type="entry name" value="Endo/exonuclease/phosphatase"/>
</dbReference>
<proteinExistence type="predicted"/>
<accession>A0ABU4S027</accession>